<dbReference type="KEGG" id="gaw:V144x_26650"/>
<organism evidence="1 2">
    <name type="scientific">Gimesia aquarii</name>
    <dbReference type="NCBI Taxonomy" id="2527964"/>
    <lineage>
        <taxon>Bacteria</taxon>
        <taxon>Pseudomonadati</taxon>
        <taxon>Planctomycetota</taxon>
        <taxon>Planctomycetia</taxon>
        <taxon>Planctomycetales</taxon>
        <taxon>Planctomycetaceae</taxon>
        <taxon>Gimesia</taxon>
    </lineage>
</organism>
<accession>A0A517VW07</accession>
<dbReference type="AlphaFoldDB" id="A0A517VW07"/>
<dbReference type="Proteomes" id="UP000318704">
    <property type="component" value="Chromosome"/>
</dbReference>
<gene>
    <name evidence="1" type="ORF">V144x_26650</name>
</gene>
<name>A0A517VW07_9PLAN</name>
<dbReference type="RefSeq" id="WP_144985565.1">
    <property type="nucleotide sequence ID" value="NZ_CP037920.1"/>
</dbReference>
<sequence length="63" mass="7547">MTAITSKEQATEYAIDYLEKKEYEYAKCIKTIKLPRDQNALWADLIEGDYNIQNDLWQVFFHQ</sequence>
<evidence type="ECO:0000313" key="2">
    <source>
        <dbReference type="Proteomes" id="UP000318704"/>
    </source>
</evidence>
<dbReference type="EMBL" id="CP037920">
    <property type="protein sequence ID" value="QDT97194.1"/>
    <property type="molecule type" value="Genomic_DNA"/>
</dbReference>
<evidence type="ECO:0000313" key="1">
    <source>
        <dbReference type="EMBL" id="QDT97194.1"/>
    </source>
</evidence>
<proteinExistence type="predicted"/>
<reference evidence="1 2" key="1">
    <citation type="submission" date="2019-03" db="EMBL/GenBank/DDBJ databases">
        <title>Deep-cultivation of Planctomycetes and their phenomic and genomic characterization uncovers novel biology.</title>
        <authorList>
            <person name="Wiegand S."/>
            <person name="Jogler M."/>
            <person name="Boedeker C."/>
            <person name="Pinto D."/>
            <person name="Vollmers J."/>
            <person name="Rivas-Marin E."/>
            <person name="Kohn T."/>
            <person name="Peeters S.H."/>
            <person name="Heuer A."/>
            <person name="Rast P."/>
            <person name="Oberbeckmann S."/>
            <person name="Bunk B."/>
            <person name="Jeske O."/>
            <person name="Meyerdierks A."/>
            <person name="Storesund J.E."/>
            <person name="Kallscheuer N."/>
            <person name="Luecker S."/>
            <person name="Lage O.M."/>
            <person name="Pohl T."/>
            <person name="Merkel B.J."/>
            <person name="Hornburger P."/>
            <person name="Mueller R.-W."/>
            <person name="Bruemmer F."/>
            <person name="Labrenz M."/>
            <person name="Spormann A.M."/>
            <person name="Op den Camp H."/>
            <person name="Overmann J."/>
            <person name="Amann R."/>
            <person name="Jetten M.S.M."/>
            <person name="Mascher T."/>
            <person name="Medema M.H."/>
            <person name="Devos D.P."/>
            <person name="Kaster A.-K."/>
            <person name="Ovreas L."/>
            <person name="Rohde M."/>
            <person name="Galperin M.Y."/>
            <person name="Jogler C."/>
        </authorList>
    </citation>
    <scope>NUCLEOTIDE SEQUENCE [LARGE SCALE GENOMIC DNA]</scope>
    <source>
        <strain evidence="1 2">V144</strain>
    </source>
</reference>
<protein>
    <submittedName>
        <fullName evidence="1">Uncharacterized protein</fullName>
    </submittedName>
</protein>